<evidence type="ECO:0000256" key="6">
    <source>
        <dbReference type="ARBA" id="ARBA00030512"/>
    </source>
</evidence>
<keyword evidence="12" id="KW-1185">Reference proteome</keyword>
<dbReference type="Gene3D" id="3.20.20.80">
    <property type="entry name" value="Glycosidases"/>
    <property type="match status" value="1"/>
</dbReference>
<sequence>MNRLAILIVALLVNVKAFTKAAEPTINPRDLTITWEVVDNNYQNKQQALTAITITNHSKATFPSNGWKLYFNSSRNFIADATSGNARVEQLNGDLYSFTPNTKFTEIKPGESGRIEFICESIVVNFTDAIENPYLVWDAEPAKGYALGDFVVKSFNPTYPGLITPDVLFNQNKTIEDIPYNKLVKVFPTPVSYQETGGNFTLTPAVDVTYEPEYNGEANSLFADLTKLFGKPVTGKGTASKGILIAKDASLGAEAYKLSVTPNKVTITASTPVGIFYGIQSFKTLIPPSAWTKPASSIQVPCVEVTDQPRFGHRAVMLDVARNFQNKAEVMKLIDGMALYKLNTLHLHLTDDEGWRIEIPSLPELNAIGSKRGHTLDSKTHLPPSHGSGPDFSNTAGTGFYTKADYIEILKYATDRHINVIPEIEAPGHARAAIKAMDARYERMLAAGDKAGAEKYLLRDLNDKSQYRSVQYWNDNVIDVSIPSTYAFMETVTNDLVALYKQAGAPLETIHFGGDEVPAGVWEKSPSWLTLKASHPELKEARDVWYYFYGRLNDMLKKRGLALSGWEEVGLLKTSVDGQSTYVPNPAFANEGMRMDVWNNVLGDGQEDLAYKLANGGYKVVLTCVTNLYFDMANYKSFDEPGYYWGAYLGIDKFFSFIPFDYFKNADVDKSGQPINRAIFTGKQRLTDYGKSNILGLQGALWAETVKSGERMEYMIFPKLLALAERAWAKDPEWANEKNPVKSKELYQDDWNHFMNVLGKRELPRLNYYSGGFDFRLPKPGVINQGGQYVANIQYPGLTIRYTTNGKEPDAKSKIYTGPVDASGVVKFRAFDNKGRGGNVAEAGFESTKPAL</sequence>
<dbReference type="InterPro" id="IPR025705">
    <property type="entry name" value="Beta_hexosaminidase_sua/sub"/>
</dbReference>
<evidence type="ECO:0000259" key="10">
    <source>
        <dbReference type="SMART" id="SM01081"/>
    </source>
</evidence>
<evidence type="ECO:0000313" key="11">
    <source>
        <dbReference type="EMBL" id="RFZ83366.1"/>
    </source>
</evidence>
<dbReference type="InterPro" id="IPR029018">
    <property type="entry name" value="Hex-like_dom2"/>
</dbReference>
<dbReference type="PANTHER" id="PTHR22600">
    <property type="entry name" value="BETA-HEXOSAMINIDASE"/>
    <property type="match status" value="1"/>
</dbReference>
<feature type="signal peptide" evidence="9">
    <location>
        <begin position="1"/>
        <end position="21"/>
    </location>
</feature>
<dbReference type="GO" id="GO:0030203">
    <property type="term" value="P:glycosaminoglycan metabolic process"/>
    <property type="evidence" value="ECO:0007669"/>
    <property type="project" value="TreeGrafter"/>
</dbReference>
<accession>A0A3E2NQU8</accession>
<evidence type="ECO:0000256" key="4">
    <source>
        <dbReference type="ARBA" id="ARBA00022801"/>
    </source>
</evidence>
<dbReference type="InterPro" id="IPR017853">
    <property type="entry name" value="GH"/>
</dbReference>
<feature type="chain" id="PRO_5017767337" description="beta-N-acetylhexosaminidase" evidence="9">
    <location>
        <begin position="22"/>
        <end position="852"/>
    </location>
</feature>
<dbReference type="SMART" id="SM01081">
    <property type="entry name" value="CHB_HEX"/>
    <property type="match status" value="1"/>
</dbReference>
<feature type="domain" description="Chitobiase/beta-hexosaminidases N-terminal" evidence="10">
    <location>
        <begin position="29"/>
        <end position="192"/>
    </location>
</feature>
<dbReference type="Pfam" id="PF03173">
    <property type="entry name" value="CHB_HEX"/>
    <property type="match status" value="1"/>
</dbReference>
<protein>
    <recommendedName>
        <fullName evidence="3">beta-N-acetylhexosaminidase</fullName>
        <ecNumber evidence="3">3.2.1.52</ecNumber>
    </recommendedName>
    <alternativeName>
        <fullName evidence="6">Beta-N-acetylhexosaminidase</fullName>
    </alternativeName>
    <alternativeName>
        <fullName evidence="7">N-acetyl-beta-glucosaminidase</fullName>
    </alternativeName>
</protein>
<dbReference type="InterPro" id="IPR004867">
    <property type="entry name" value="CHB_C_dom"/>
</dbReference>
<name>A0A3E2NQU8_9SPHI</name>
<dbReference type="PRINTS" id="PR00738">
    <property type="entry name" value="GLHYDRLASE20"/>
</dbReference>
<reference evidence="11 12" key="1">
    <citation type="submission" date="2018-08" db="EMBL/GenBank/DDBJ databases">
        <title>Mucilaginibacter terrae sp. nov., isolated from manganese diggings.</title>
        <authorList>
            <person name="Huang Y."/>
            <person name="Zhou Z."/>
        </authorList>
    </citation>
    <scope>NUCLEOTIDE SEQUENCE [LARGE SCALE GENOMIC DNA]</scope>
    <source>
        <strain evidence="11 12">ZH6</strain>
    </source>
</reference>
<keyword evidence="4" id="KW-0378">Hydrolase</keyword>
<proteinExistence type="inferred from homology"/>
<dbReference type="InterPro" id="IPR004866">
    <property type="entry name" value="CHB/HEX_N_dom"/>
</dbReference>
<feature type="active site" description="Proton donor" evidence="8">
    <location>
        <position position="516"/>
    </location>
</feature>
<dbReference type="AlphaFoldDB" id="A0A3E2NQU8"/>
<dbReference type="SUPFAM" id="SSF55545">
    <property type="entry name" value="beta-N-acetylhexosaminidase-like domain"/>
    <property type="match status" value="1"/>
</dbReference>
<dbReference type="InterPro" id="IPR015882">
    <property type="entry name" value="HEX_bac_N"/>
</dbReference>
<dbReference type="SUPFAM" id="SSF81296">
    <property type="entry name" value="E set domains"/>
    <property type="match status" value="1"/>
</dbReference>
<dbReference type="Gene3D" id="2.60.40.290">
    <property type="match status" value="1"/>
</dbReference>
<dbReference type="InterPro" id="IPR015883">
    <property type="entry name" value="Glyco_hydro_20_cat"/>
</dbReference>
<evidence type="ECO:0000256" key="2">
    <source>
        <dbReference type="ARBA" id="ARBA00006285"/>
    </source>
</evidence>
<evidence type="ECO:0000256" key="7">
    <source>
        <dbReference type="ARBA" id="ARBA00033000"/>
    </source>
</evidence>
<dbReference type="InterPro" id="IPR008965">
    <property type="entry name" value="CBM2/CBM3_carb-bd_dom_sf"/>
</dbReference>
<comment type="similarity">
    <text evidence="2">Belongs to the glycosyl hydrolase 20 family.</text>
</comment>
<dbReference type="InterPro" id="IPR014756">
    <property type="entry name" value="Ig_E-set"/>
</dbReference>
<dbReference type="GO" id="GO:0005975">
    <property type="term" value="P:carbohydrate metabolic process"/>
    <property type="evidence" value="ECO:0007669"/>
    <property type="project" value="InterPro"/>
</dbReference>
<dbReference type="EMBL" id="QWDE01000002">
    <property type="protein sequence ID" value="RFZ83366.1"/>
    <property type="molecule type" value="Genomic_DNA"/>
</dbReference>
<dbReference type="Pfam" id="PF02838">
    <property type="entry name" value="Glyco_hydro_20b"/>
    <property type="match status" value="1"/>
</dbReference>
<evidence type="ECO:0000313" key="12">
    <source>
        <dbReference type="Proteomes" id="UP000260823"/>
    </source>
</evidence>
<evidence type="ECO:0000256" key="3">
    <source>
        <dbReference type="ARBA" id="ARBA00012663"/>
    </source>
</evidence>
<evidence type="ECO:0000256" key="8">
    <source>
        <dbReference type="PIRSR" id="PIRSR625705-1"/>
    </source>
</evidence>
<organism evidence="11 12">
    <name type="scientific">Mucilaginibacter terrenus</name>
    <dbReference type="NCBI Taxonomy" id="2482727"/>
    <lineage>
        <taxon>Bacteria</taxon>
        <taxon>Pseudomonadati</taxon>
        <taxon>Bacteroidota</taxon>
        <taxon>Sphingobacteriia</taxon>
        <taxon>Sphingobacteriales</taxon>
        <taxon>Sphingobacteriaceae</taxon>
        <taxon>Mucilaginibacter</taxon>
    </lineage>
</organism>
<dbReference type="Pfam" id="PF03174">
    <property type="entry name" value="CHB_HEX_C"/>
    <property type="match status" value="1"/>
</dbReference>
<comment type="catalytic activity">
    <reaction evidence="1">
        <text>Hydrolysis of terminal non-reducing N-acetyl-D-hexosamine residues in N-acetyl-beta-D-hexosaminides.</text>
        <dbReference type="EC" id="3.2.1.52"/>
    </reaction>
</comment>
<evidence type="ECO:0000256" key="9">
    <source>
        <dbReference type="SAM" id="SignalP"/>
    </source>
</evidence>
<dbReference type="InterPro" id="IPR012291">
    <property type="entry name" value="CBM2_carb-bd_dom_sf"/>
</dbReference>
<evidence type="ECO:0000256" key="5">
    <source>
        <dbReference type="ARBA" id="ARBA00023295"/>
    </source>
</evidence>
<dbReference type="EC" id="3.2.1.52" evidence="3"/>
<dbReference type="Proteomes" id="UP000260823">
    <property type="component" value="Unassembled WGS sequence"/>
</dbReference>
<gene>
    <name evidence="11" type="ORF">DYU05_14620</name>
</gene>
<dbReference type="Gene3D" id="2.60.40.10">
    <property type="entry name" value="Immunoglobulins"/>
    <property type="match status" value="1"/>
</dbReference>
<dbReference type="Pfam" id="PF00728">
    <property type="entry name" value="Glyco_hydro_20"/>
    <property type="match status" value="1"/>
</dbReference>
<evidence type="ECO:0000256" key="1">
    <source>
        <dbReference type="ARBA" id="ARBA00001231"/>
    </source>
</evidence>
<dbReference type="Gene3D" id="3.30.379.10">
    <property type="entry name" value="Chitobiase/beta-hexosaminidase domain 2-like"/>
    <property type="match status" value="1"/>
</dbReference>
<dbReference type="SUPFAM" id="SSF51445">
    <property type="entry name" value="(Trans)glycosidases"/>
    <property type="match status" value="1"/>
</dbReference>
<dbReference type="GO" id="GO:0030247">
    <property type="term" value="F:polysaccharide binding"/>
    <property type="evidence" value="ECO:0007669"/>
    <property type="project" value="InterPro"/>
</dbReference>
<dbReference type="GO" id="GO:0004563">
    <property type="term" value="F:beta-N-acetylhexosaminidase activity"/>
    <property type="evidence" value="ECO:0007669"/>
    <property type="project" value="UniProtKB-EC"/>
</dbReference>
<dbReference type="CDD" id="cd02847">
    <property type="entry name" value="E_set_Chitobiase_C"/>
    <property type="match status" value="1"/>
</dbReference>
<dbReference type="InterPro" id="IPR013783">
    <property type="entry name" value="Ig-like_fold"/>
</dbReference>
<keyword evidence="9" id="KW-0732">Signal</keyword>
<comment type="caution">
    <text evidence="11">The sequence shown here is derived from an EMBL/GenBank/DDBJ whole genome shotgun (WGS) entry which is preliminary data.</text>
</comment>
<dbReference type="OrthoDB" id="1006965at2"/>
<keyword evidence="5" id="KW-0326">Glycosidase</keyword>
<dbReference type="SUPFAM" id="SSF49384">
    <property type="entry name" value="Carbohydrate-binding domain"/>
    <property type="match status" value="1"/>
</dbReference>
<dbReference type="RefSeq" id="WP_117383841.1">
    <property type="nucleotide sequence ID" value="NZ_QWDE01000002.1"/>
</dbReference>
<dbReference type="PANTHER" id="PTHR22600:SF57">
    <property type="entry name" value="BETA-N-ACETYLHEXOSAMINIDASE"/>
    <property type="match status" value="1"/>
</dbReference>
<dbReference type="GO" id="GO:0016020">
    <property type="term" value="C:membrane"/>
    <property type="evidence" value="ECO:0007669"/>
    <property type="project" value="TreeGrafter"/>
</dbReference>